<dbReference type="EMBL" id="QFGG01000005">
    <property type="protein sequence ID" value="TID43160.1"/>
    <property type="molecule type" value="Genomic_DNA"/>
</dbReference>
<proteinExistence type="predicted"/>
<evidence type="ECO:0000313" key="2">
    <source>
        <dbReference type="EMBL" id="TID43160.1"/>
    </source>
</evidence>
<dbReference type="InterPro" id="IPR036770">
    <property type="entry name" value="Ankyrin_rpt-contain_sf"/>
</dbReference>
<sequence>MPNPTDDIRLILNLGIRSELVPKDLTHEQYQALHRRLATFKPDLIKAHWQCLAIAGDERAYANLEQVDHRGATMGHYAALSENIPALTRVRKKSTALFYRKDAAGRNMAHYAVLSRNPNILDWIDQNKPLKHKKLLSASDQLGWTIAHYAAWLGDVRLLAWIRDKRPQVLEAKDRKGLTPAHYAAESQEPQALRWFADNAPHLLNTQPSIAANALSSANQLNLALALSPTPHQIDCTNLDEERCKRLIFTLGRALQTNYRLTRLTNYPKLTLEDNDQARWVTTQLMEIRGLLAMNKTIAAELNKLSYRLIFILTRTDYFLPREIWHLIFSLAVGAVSLRIPQRDIDKQFGKLVTRVERQETQEKNGSVPRSPVIQPSASRFGFFKHAPVSTGAPAAGKQLARFNFTVNA</sequence>
<dbReference type="AlphaFoldDB" id="A0AB38N7M3"/>
<organism evidence="2 4">
    <name type="scientific">Legionella taurinensis</name>
    <dbReference type="NCBI Taxonomy" id="70611"/>
    <lineage>
        <taxon>Bacteria</taxon>
        <taxon>Pseudomonadati</taxon>
        <taxon>Pseudomonadota</taxon>
        <taxon>Gammaproteobacteria</taxon>
        <taxon>Legionellales</taxon>
        <taxon>Legionellaceae</taxon>
        <taxon>Legionella</taxon>
    </lineage>
</organism>
<evidence type="ECO:0000313" key="4">
    <source>
        <dbReference type="Proteomes" id="UP000306421"/>
    </source>
</evidence>
<dbReference type="Proteomes" id="UP000306421">
    <property type="component" value="Unassembled WGS sequence"/>
</dbReference>
<keyword evidence="3" id="KW-1185">Reference proteome</keyword>
<evidence type="ECO:0000313" key="3">
    <source>
        <dbReference type="Proteomes" id="UP000251035"/>
    </source>
</evidence>
<comment type="caution">
    <text evidence="2">The sequence shown here is derived from an EMBL/GenBank/DDBJ whole genome shotgun (WGS) entry which is preliminary data.</text>
</comment>
<dbReference type="RefSeq" id="WP_108292551.1">
    <property type="nucleotide sequence ID" value="NZ_JAWVLH010000004.1"/>
</dbReference>
<dbReference type="Gene3D" id="1.25.40.20">
    <property type="entry name" value="Ankyrin repeat-containing domain"/>
    <property type="match status" value="1"/>
</dbReference>
<dbReference type="EMBL" id="QCXM01000004">
    <property type="protein sequence ID" value="PUT48335.1"/>
    <property type="molecule type" value="Genomic_DNA"/>
</dbReference>
<evidence type="ECO:0000313" key="1">
    <source>
        <dbReference type="EMBL" id="PUT48335.1"/>
    </source>
</evidence>
<reference evidence="2 4" key="2">
    <citation type="submission" date="2018-04" db="EMBL/GenBank/DDBJ databases">
        <title>Whole genome sequence comparison of clinical and drinking water Legionella pneumophila isolates.</title>
        <authorList>
            <person name="Garner E."/>
        </authorList>
    </citation>
    <scope>NUCLEOTIDE SEQUENCE [LARGE SCALE GENOMIC DNA]</scope>
    <source>
        <strain evidence="2 4">WH02</strain>
    </source>
</reference>
<protein>
    <submittedName>
        <fullName evidence="2">Ankyrin repeat domain-containing protein</fullName>
    </submittedName>
</protein>
<name>A0AB38N7M3_9GAMM</name>
<dbReference type="Proteomes" id="UP000251035">
    <property type="component" value="Unassembled WGS sequence"/>
</dbReference>
<accession>A0AB38N7M3</accession>
<reference evidence="1 3" key="1">
    <citation type="submission" date="2018-04" db="EMBL/GenBank/DDBJ databases">
        <title>Whole genome sequence comparison of clinical and drinking water Legionella pneumophila isolates associated with the Flint Water Crisis.</title>
        <authorList>
            <person name="Garner E."/>
            <person name="Brown C."/>
            <person name="Schwake O."/>
            <person name="Coil D."/>
            <person name="Jospin G."/>
            <person name="Eisen J."/>
            <person name="Edwards M."/>
            <person name="Pruden A."/>
        </authorList>
    </citation>
    <scope>NUCLEOTIDE SEQUENCE [LARGE SCALE GENOMIC DNA]</scope>
    <source>
        <strain evidence="1 3">Genessee03</strain>
    </source>
</reference>
<gene>
    <name evidence="1" type="ORF">DB745_05030</name>
    <name evidence="2" type="ORF">DIZ81_06630</name>
</gene>
<dbReference type="SUPFAM" id="SSF48403">
    <property type="entry name" value="Ankyrin repeat"/>
    <property type="match status" value="1"/>
</dbReference>